<keyword evidence="3" id="KW-1185">Reference proteome</keyword>
<proteinExistence type="predicted"/>
<dbReference type="AlphaFoldDB" id="A0A517QM94"/>
<dbReference type="RefSeq" id="WP_145198262.1">
    <property type="nucleotide sequence ID" value="NZ_CP036267.1"/>
</dbReference>
<dbReference type="KEGG" id="tpol:Mal48_20060"/>
<sequence length="150" mass="17034">MAKTRRNITQVFVITGVLFATLSQSGCAKSPSELLIGRWYSGEMTIRFREDNAVIWNSSQGLALGHFEFRGKAKRVKDRELVPNLFVDVIRNDERQKFQFELNFMGQDRIRMELVPYGENNSRNSTPRGLVLRRANDNTLGGGPAKVASR</sequence>
<evidence type="ECO:0000256" key="1">
    <source>
        <dbReference type="SAM" id="MobiDB-lite"/>
    </source>
</evidence>
<feature type="region of interest" description="Disordered" evidence="1">
    <location>
        <begin position="118"/>
        <end position="150"/>
    </location>
</feature>
<reference evidence="2 3" key="1">
    <citation type="submission" date="2019-02" db="EMBL/GenBank/DDBJ databases">
        <title>Deep-cultivation of Planctomycetes and their phenomic and genomic characterization uncovers novel biology.</title>
        <authorList>
            <person name="Wiegand S."/>
            <person name="Jogler M."/>
            <person name="Boedeker C."/>
            <person name="Pinto D."/>
            <person name="Vollmers J."/>
            <person name="Rivas-Marin E."/>
            <person name="Kohn T."/>
            <person name="Peeters S.H."/>
            <person name="Heuer A."/>
            <person name="Rast P."/>
            <person name="Oberbeckmann S."/>
            <person name="Bunk B."/>
            <person name="Jeske O."/>
            <person name="Meyerdierks A."/>
            <person name="Storesund J.E."/>
            <person name="Kallscheuer N."/>
            <person name="Luecker S."/>
            <person name="Lage O.M."/>
            <person name="Pohl T."/>
            <person name="Merkel B.J."/>
            <person name="Hornburger P."/>
            <person name="Mueller R.-W."/>
            <person name="Bruemmer F."/>
            <person name="Labrenz M."/>
            <person name="Spormann A.M."/>
            <person name="Op den Camp H."/>
            <person name="Overmann J."/>
            <person name="Amann R."/>
            <person name="Jetten M.S.M."/>
            <person name="Mascher T."/>
            <person name="Medema M.H."/>
            <person name="Devos D.P."/>
            <person name="Kaster A.-K."/>
            <person name="Ovreas L."/>
            <person name="Rohde M."/>
            <person name="Galperin M.Y."/>
            <person name="Jogler C."/>
        </authorList>
    </citation>
    <scope>NUCLEOTIDE SEQUENCE [LARGE SCALE GENOMIC DNA]</scope>
    <source>
        <strain evidence="2 3">Mal48</strain>
    </source>
</reference>
<name>A0A517QM94_9PLAN</name>
<dbReference type="EMBL" id="CP036267">
    <property type="protein sequence ID" value="QDT32759.1"/>
    <property type="molecule type" value="Genomic_DNA"/>
</dbReference>
<accession>A0A517QM94</accession>
<evidence type="ECO:0000313" key="2">
    <source>
        <dbReference type="EMBL" id="QDT32759.1"/>
    </source>
</evidence>
<dbReference type="Proteomes" id="UP000315724">
    <property type="component" value="Chromosome"/>
</dbReference>
<evidence type="ECO:0000313" key="3">
    <source>
        <dbReference type="Proteomes" id="UP000315724"/>
    </source>
</evidence>
<gene>
    <name evidence="2" type="ORF">Mal48_20060</name>
</gene>
<dbReference type="OrthoDB" id="9855842at2"/>
<organism evidence="2 3">
    <name type="scientific">Thalassoglobus polymorphus</name>
    <dbReference type="NCBI Taxonomy" id="2527994"/>
    <lineage>
        <taxon>Bacteria</taxon>
        <taxon>Pseudomonadati</taxon>
        <taxon>Planctomycetota</taxon>
        <taxon>Planctomycetia</taxon>
        <taxon>Planctomycetales</taxon>
        <taxon>Planctomycetaceae</taxon>
        <taxon>Thalassoglobus</taxon>
    </lineage>
</organism>
<protein>
    <submittedName>
        <fullName evidence="2">Uncharacterized protein</fullName>
    </submittedName>
</protein>